<protein>
    <submittedName>
        <fullName evidence="2">ArsR family transcriptional regulator</fullName>
    </submittedName>
</protein>
<dbReference type="InterPro" id="IPR001845">
    <property type="entry name" value="HTH_ArsR_DNA-bd_dom"/>
</dbReference>
<feature type="domain" description="HTH arsR-type" evidence="1">
    <location>
        <begin position="6"/>
        <end position="86"/>
    </location>
</feature>
<dbReference type="InterPro" id="IPR036388">
    <property type="entry name" value="WH-like_DNA-bd_sf"/>
</dbReference>
<dbReference type="Gene3D" id="6.10.140.2180">
    <property type="match status" value="1"/>
</dbReference>
<evidence type="ECO:0000259" key="1">
    <source>
        <dbReference type="SMART" id="SM00418"/>
    </source>
</evidence>
<evidence type="ECO:0000313" key="3">
    <source>
        <dbReference type="Proteomes" id="UP000267164"/>
    </source>
</evidence>
<proteinExistence type="predicted"/>
<dbReference type="RefSeq" id="WP_120737853.1">
    <property type="nucleotide sequence ID" value="NZ_CP032568.1"/>
</dbReference>
<dbReference type="SUPFAM" id="SSF46785">
    <property type="entry name" value="Winged helix' DNA-binding domain"/>
    <property type="match status" value="1"/>
</dbReference>
<dbReference type="Gene3D" id="1.10.10.10">
    <property type="entry name" value="Winged helix-like DNA-binding domain superfamily/Winged helix DNA-binding domain"/>
    <property type="match status" value="1"/>
</dbReference>
<dbReference type="Pfam" id="PF12840">
    <property type="entry name" value="HTH_20"/>
    <property type="match status" value="1"/>
</dbReference>
<dbReference type="InterPro" id="IPR036390">
    <property type="entry name" value="WH_DNA-bd_sf"/>
</dbReference>
<dbReference type="InterPro" id="IPR011991">
    <property type="entry name" value="ArsR-like_HTH"/>
</dbReference>
<dbReference type="SMART" id="SM00418">
    <property type="entry name" value="HTH_ARSR"/>
    <property type="match status" value="1"/>
</dbReference>
<name>A0A386ZCQ9_9NOCA</name>
<accession>A0A386ZCQ9</accession>
<dbReference type="OrthoDB" id="5949858at2"/>
<dbReference type="CDD" id="cd00090">
    <property type="entry name" value="HTH_ARSR"/>
    <property type="match status" value="1"/>
</dbReference>
<sequence length="182" mass="20167">MDSVELLLHPVRLRIVQAFLGDRTLTTAELSAELGDVPPGSLYRHVARLVAADVLEVVAERRIRGTVERTYRLRLSAVHVDPAALAQASVPDQHRAFMAFVAGLVADFDRYLTREEVDYARDGVGYRMAGLWLDDAEFAEFAADLGRVIAARLANTPRPGRTRRILRTVVLPDDAADNRPHG</sequence>
<dbReference type="Proteomes" id="UP000267164">
    <property type="component" value="Chromosome"/>
</dbReference>
<dbReference type="KEGG" id="nyu:D7D52_17700"/>
<dbReference type="EMBL" id="CP032568">
    <property type="protein sequence ID" value="AYF75390.1"/>
    <property type="molecule type" value="Genomic_DNA"/>
</dbReference>
<reference evidence="2 3" key="1">
    <citation type="submission" date="2018-09" db="EMBL/GenBank/DDBJ databases">
        <title>Nocardia yunnanensis sp. nov., an actinomycete isolated from a soil sample.</title>
        <authorList>
            <person name="Zhang J."/>
        </authorList>
    </citation>
    <scope>NUCLEOTIDE SEQUENCE [LARGE SCALE GENOMIC DNA]</scope>
    <source>
        <strain evidence="2 3">CFHS0054</strain>
    </source>
</reference>
<organism evidence="2 3">
    <name type="scientific">Nocardia yunnanensis</name>
    <dbReference type="NCBI Taxonomy" id="2382165"/>
    <lineage>
        <taxon>Bacteria</taxon>
        <taxon>Bacillati</taxon>
        <taxon>Actinomycetota</taxon>
        <taxon>Actinomycetes</taxon>
        <taxon>Mycobacteriales</taxon>
        <taxon>Nocardiaceae</taxon>
        <taxon>Nocardia</taxon>
    </lineage>
</organism>
<dbReference type="GO" id="GO:0003700">
    <property type="term" value="F:DNA-binding transcription factor activity"/>
    <property type="evidence" value="ECO:0007669"/>
    <property type="project" value="InterPro"/>
</dbReference>
<gene>
    <name evidence="2" type="ORF">D7D52_17700</name>
</gene>
<keyword evidence="3" id="KW-1185">Reference proteome</keyword>
<evidence type="ECO:0000313" key="2">
    <source>
        <dbReference type="EMBL" id="AYF75390.1"/>
    </source>
</evidence>
<dbReference type="AlphaFoldDB" id="A0A386ZCQ9"/>